<gene>
    <name evidence="2" type="ORF">KIW84_063422</name>
</gene>
<dbReference type="Gramene" id="Psat06G0342200-T1">
    <property type="protein sequence ID" value="KAI5397599.1"/>
    <property type="gene ID" value="KIW84_063422"/>
</dbReference>
<dbReference type="Proteomes" id="UP001058974">
    <property type="component" value="Chromosome 6"/>
</dbReference>
<evidence type="ECO:0000256" key="1">
    <source>
        <dbReference type="SAM" id="MobiDB-lite"/>
    </source>
</evidence>
<dbReference type="EMBL" id="JAMSHJ010000006">
    <property type="protein sequence ID" value="KAI5397599.1"/>
    <property type="molecule type" value="Genomic_DNA"/>
</dbReference>
<sequence length="183" mass="20974">MKGKVMDEAIHYSEQELDEEDEELISVEQLQSLVGFLNVHKAKYNDKMTGDCDMNTWIIDTVPTSRKDDLPNNWNFAEFVHDAIDYVDETDHTLRIQRSNDMGVENIRSELDVGIEACTSQYTNIDETMLSSTTSTMSTNEKVDDQDANPQNMDKEDTTDPSMSITEPMLDRGHKIKQPFTRL</sequence>
<dbReference type="AlphaFoldDB" id="A0A9D5A6S9"/>
<keyword evidence="3" id="KW-1185">Reference proteome</keyword>
<feature type="region of interest" description="Disordered" evidence="1">
    <location>
        <begin position="129"/>
        <end position="183"/>
    </location>
</feature>
<name>A0A9D5A6S9_PEA</name>
<protein>
    <submittedName>
        <fullName evidence="2">Uncharacterized protein</fullName>
    </submittedName>
</protein>
<comment type="caution">
    <text evidence="2">The sequence shown here is derived from an EMBL/GenBank/DDBJ whole genome shotgun (WGS) entry which is preliminary data.</text>
</comment>
<accession>A0A9D5A6S9</accession>
<evidence type="ECO:0000313" key="3">
    <source>
        <dbReference type="Proteomes" id="UP001058974"/>
    </source>
</evidence>
<evidence type="ECO:0000313" key="2">
    <source>
        <dbReference type="EMBL" id="KAI5397599.1"/>
    </source>
</evidence>
<reference evidence="2 3" key="1">
    <citation type="journal article" date="2022" name="Nat. Genet.">
        <title>Improved pea reference genome and pan-genome highlight genomic features and evolutionary characteristics.</title>
        <authorList>
            <person name="Yang T."/>
            <person name="Liu R."/>
            <person name="Luo Y."/>
            <person name="Hu S."/>
            <person name="Wang D."/>
            <person name="Wang C."/>
            <person name="Pandey M.K."/>
            <person name="Ge S."/>
            <person name="Xu Q."/>
            <person name="Li N."/>
            <person name="Li G."/>
            <person name="Huang Y."/>
            <person name="Saxena R.K."/>
            <person name="Ji Y."/>
            <person name="Li M."/>
            <person name="Yan X."/>
            <person name="He Y."/>
            <person name="Liu Y."/>
            <person name="Wang X."/>
            <person name="Xiang C."/>
            <person name="Varshney R.K."/>
            <person name="Ding H."/>
            <person name="Gao S."/>
            <person name="Zong X."/>
        </authorList>
    </citation>
    <scope>NUCLEOTIDE SEQUENCE [LARGE SCALE GENOMIC DNA]</scope>
    <source>
        <strain evidence="2 3">cv. Zhongwan 6</strain>
    </source>
</reference>
<organism evidence="2 3">
    <name type="scientific">Pisum sativum</name>
    <name type="common">Garden pea</name>
    <name type="synonym">Lathyrus oleraceus</name>
    <dbReference type="NCBI Taxonomy" id="3888"/>
    <lineage>
        <taxon>Eukaryota</taxon>
        <taxon>Viridiplantae</taxon>
        <taxon>Streptophyta</taxon>
        <taxon>Embryophyta</taxon>
        <taxon>Tracheophyta</taxon>
        <taxon>Spermatophyta</taxon>
        <taxon>Magnoliopsida</taxon>
        <taxon>eudicotyledons</taxon>
        <taxon>Gunneridae</taxon>
        <taxon>Pentapetalae</taxon>
        <taxon>rosids</taxon>
        <taxon>fabids</taxon>
        <taxon>Fabales</taxon>
        <taxon>Fabaceae</taxon>
        <taxon>Papilionoideae</taxon>
        <taxon>50 kb inversion clade</taxon>
        <taxon>NPAAA clade</taxon>
        <taxon>Hologalegina</taxon>
        <taxon>IRL clade</taxon>
        <taxon>Fabeae</taxon>
        <taxon>Lathyrus</taxon>
    </lineage>
</organism>
<proteinExistence type="predicted"/>
<feature type="compositionally biased region" description="Low complexity" evidence="1">
    <location>
        <begin position="129"/>
        <end position="139"/>
    </location>
</feature>